<feature type="domain" description="Thiamine pyrophosphate enzyme TPP-binding" evidence="6">
    <location>
        <begin position="406"/>
        <end position="549"/>
    </location>
</feature>
<protein>
    <submittedName>
        <fullName evidence="8">Acetolactate synthase-1/2/3 large subunit</fullName>
        <ecNumber evidence="8">2.2.1.6</ecNumber>
    </submittedName>
</protein>
<dbReference type="Proteomes" id="UP000581688">
    <property type="component" value="Unassembled WGS sequence"/>
</dbReference>
<evidence type="ECO:0000259" key="5">
    <source>
        <dbReference type="Pfam" id="PF00205"/>
    </source>
</evidence>
<dbReference type="EMBL" id="JACHGH010000010">
    <property type="protein sequence ID" value="MBB6454576.1"/>
    <property type="molecule type" value="Genomic_DNA"/>
</dbReference>
<evidence type="ECO:0000256" key="3">
    <source>
        <dbReference type="ARBA" id="ARBA00023052"/>
    </source>
</evidence>
<dbReference type="Pfam" id="PF00205">
    <property type="entry name" value="TPP_enzyme_M"/>
    <property type="match status" value="1"/>
</dbReference>
<dbReference type="Pfam" id="PF02775">
    <property type="entry name" value="TPP_enzyme_C"/>
    <property type="match status" value="1"/>
</dbReference>
<dbReference type="InterPro" id="IPR012000">
    <property type="entry name" value="Thiamin_PyroP_enz_cen_dom"/>
</dbReference>
<dbReference type="InterPro" id="IPR029061">
    <property type="entry name" value="THDP-binding"/>
</dbReference>
<feature type="domain" description="Thiamine pyrophosphate enzyme N-terminal TPP-binding" evidence="7">
    <location>
        <begin position="4"/>
        <end position="113"/>
    </location>
</feature>
<evidence type="ECO:0000313" key="9">
    <source>
        <dbReference type="Proteomes" id="UP000581688"/>
    </source>
</evidence>
<dbReference type="EC" id="2.2.1.6" evidence="8"/>
<evidence type="ECO:0000259" key="7">
    <source>
        <dbReference type="Pfam" id="PF02776"/>
    </source>
</evidence>
<evidence type="ECO:0000313" key="8">
    <source>
        <dbReference type="EMBL" id="MBB6454576.1"/>
    </source>
</evidence>
<accession>A0A841Q852</accession>
<dbReference type="Pfam" id="PF02776">
    <property type="entry name" value="TPP_enzyme_N"/>
    <property type="match status" value="1"/>
</dbReference>
<dbReference type="InterPro" id="IPR029035">
    <property type="entry name" value="DHS-like_NAD/FAD-binding_dom"/>
</dbReference>
<dbReference type="InterPro" id="IPR045229">
    <property type="entry name" value="TPP_enz"/>
</dbReference>
<evidence type="ECO:0000256" key="4">
    <source>
        <dbReference type="RuleBase" id="RU362132"/>
    </source>
</evidence>
<dbReference type="Gene3D" id="3.40.50.970">
    <property type="match status" value="2"/>
</dbReference>
<comment type="similarity">
    <text evidence="2 4">Belongs to the TPP enzyme family.</text>
</comment>
<dbReference type="CDD" id="cd07035">
    <property type="entry name" value="TPP_PYR_POX_like"/>
    <property type="match status" value="1"/>
</dbReference>
<organism evidence="8 9">
    <name type="scientific">Salirhabdus euzebyi</name>
    <dbReference type="NCBI Taxonomy" id="394506"/>
    <lineage>
        <taxon>Bacteria</taxon>
        <taxon>Bacillati</taxon>
        <taxon>Bacillota</taxon>
        <taxon>Bacilli</taxon>
        <taxon>Bacillales</taxon>
        <taxon>Bacillaceae</taxon>
        <taxon>Salirhabdus</taxon>
    </lineage>
</organism>
<proteinExistence type="inferred from homology"/>
<name>A0A841Q852_9BACI</name>
<dbReference type="PROSITE" id="PS00187">
    <property type="entry name" value="TPP_ENZYMES"/>
    <property type="match status" value="1"/>
</dbReference>
<dbReference type="Gene3D" id="3.40.50.1220">
    <property type="entry name" value="TPP-binding domain"/>
    <property type="match status" value="1"/>
</dbReference>
<comment type="caution">
    <text evidence="8">The sequence shown here is derived from an EMBL/GenBank/DDBJ whole genome shotgun (WGS) entry which is preliminary data.</text>
</comment>
<dbReference type="SUPFAM" id="SSF52467">
    <property type="entry name" value="DHS-like NAD/FAD-binding domain"/>
    <property type="match status" value="1"/>
</dbReference>
<dbReference type="GO" id="GO:0003984">
    <property type="term" value="F:acetolactate synthase activity"/>
    <property type="evidence" value="ECO:0007669"/>
    <property type="project" value="UniProtKB-EC"/>
</dbReference>
<keyword evidence="8" id="KW-0808">Transferase</keyword>
<comment type="cofactor">
    <cofactor evidence="1">
        <name>thiamine diphosphate</name>
        <dbReference type="ChEBI" id="CHEBI:58937"/>
    </cofactor>
</comment>
<dbReference type="AlphaFoldDB" id="A0A841Q852"/>
<keyword evidence="3 4" id="KW-0786">Thiamine pyrophosphate</keyword>
<reference evidence="8 9" key="1">
    <citation type="submission" date="2020-08" db="EMBL/GenBank/DDBJ databases">
        <title>Genomic Encyclopedia of Type Strains, Phase IV (KMG-IV): sequencing the most valuable type-strain genomes for metagenomic binning, comparative biology and taxonomic classification.</title>
        <authorList>
            <person name="Goeker M."/>
        </authorList>
    </citation>
    <scope>NUCLEOTIDE SEQUENCE [LARGE SCALE GENOMIC DNA]</scope>
    <source>
        <strain evidence="8 9">DSM 19612</strain>
    </source>
</reference>
<dbReference type="InterPro" id="IPR000399">
    <property type="entry name" value="TPP-bd_CS"/>
</dbReference>
<dbReference type="RefSeq" id="WP_174496968.1">
    <property type="nucleotide sequence ID" value="NZ_CADDWK010000010.1"/>
</dbReference>
<dbReference type="InterPro" id="IPR011766">
    <property type="entry name" value="TPP_enzyme_TPP-bd"/>
</dbReference>
<dbReference type="SUPFAM" id="SSF52518">
    <property type="entry name" value="Thiamin diphosphate-binding fold (THDP-binding)"/>
    <property type="match status" value="2"/>
</dbReference>
<evidence type="ECO:0000259" key="6">
    <source>
        <dbReference type="Pfam" id="PF02775"/>
    </source>
</evidence>
<dbReference type="PANTHER" id="PTHR18968:SF13">
    <property type="entry name" value="ACETOLACTATE SYNTHASE CATALYTIC SUBUNIT, MITOCHONDRIAL"/>
    <property type="match status" value="1"/>
</dbReference>
<gene>
    <name evidence="8" type="ORF">HNQ94_003065</name>
</gene>
<dbReference type="GO" id="GO:0050660">
    <property type="term" value="F:flavin adenine dinucleotide binding"/>
    <property type="evidence" value="ECO:0007669"/>
    <property type="project" value="TreeGrafter"/>
</dbReference>
<sequence>MERKAVDVMCDLIEEAEIEYVFGIQGGITYRLFNALGRRGKVKLIIARHEQSAAIMAATYGRLTGKPAILMGQGPFIASSGGFGIIEAYLSGYPLIVISDAVTNSFGQKGMIQSGSGEYGSFDLLGILRKMTKYTGLATTPKQAIQGLQQAIKHACTDRKGPAGLVIYQPEVYEEFNENEPPYLYGMSGYICETQKSSPNDEQIKKAFELIGNAERPVIIAGNGIHMSNSYAELKEFCELTSIPVATSYRGKSVLNEDHPLALGMLSDYGQLVANTIVGEADLIISLGCRLGPSDTAQENPALINPQKQKIIQVDIDPHRAGWTFPIDLSLIGDLKATLQKFNENASSIVNQVVATQRKERVQKYKKELGYFEDPFTTIDSSPVYPQRIIGILNEVLPKDAFLMTDAGTNRAWTAHLYQSKTAGSVVVPGGIAGMGSGPPAAVATKIVNPDKCVVAVVGDGGMAMTANSISTSVQHNCPVVLIVMNDSRLGMPSARQGKKTIATHFTDTNFADIAKGYGAKGVRIKDSTQFKSALIDAINSNVTTVLDVIIDVERNYTKEINAVTEKMKKYKKVEANPYDENAFF</sequence>
<dbReference type="GO" id="GO:0009099">
    <property type="term" value="P:L-valine biosynthetic process"/>
    <property type="evidence" value="ECO:0007669"/>
    <property type="project" value="TreeGrafter"/>
</dbReference>
<keyword evidence="9" id="KW-1185">Reference proteome</keyword>
<dbReference type="InterPro" id="IPR012001">
    <property type="entry name" value="Thiamin_PyroP_enz_TPP-bd_dom"/>
</dbReference>
<dbReference type="PANTHER" id="PTHR18968">
    <property type="entry name" value="THIAMINE PYROPHOSPHATE ENZYMES"/>
    <property type="match status" value="1"/>
</dbReference>
<evidence type="ECO:0000256" key="1">
    <source>
        <dbReference type="ARBA" id="ARBA00001964"/>
    </source>
</evidence>
<evidence type="ECO:0000256" key="2">
    <source>
        <dbReference type="ARBA" id="ARBA00007812"/>
    </source>
</evidence>
<feature type="domain" description="Thiamine pyrophosphate enzyme central" evidence="5">
    <location>
        <begin position="204"/>
        <end position="341"/>
    </location>
</feature>
<dbReference type="CDD" id="cd00568">
    <property type="entry name" value="TPP_enzymes"/>
    <property type="match status" value="1"/>
</dbReference>
<dbReference type="GO" id="GO:0009097">
    <property type="term" value="P:isoleucine biosynthetic process"/>
    <property type="evidence" value="ECO:0007669"/>
    <property type="project" value="TreeGrafter"/>
</dbReference>
<dbReference type="GO" id="GO:0005948">
    <property type="term" value="C:acetolactate synthase complex"/>
    <property type="evidence" value="ECO:0007669"/>
    <property type="project" value="TreeGrafter"/>
</dbReference>
<dbReference type="GO" id="GO:0000287">
    <property type="term" value="F:magnesium ion binding"/>
    <property type="evidence" value="ECO:0007669"/>
    <property type="project" value="InterPro"/>
</dbReference>
<dbReference type="GO" id="GO:0030976">
    <property type="term" value="F:thiamine pyrophosphate binding"/>
    <property type="evidence" value="ECO:0007669"/>
    <property type="project" value="InterPro"/>
</dbReference>